<evidence type="ECO:0000256" key="12">
    <source>
        <dbReference type="SAM" id="Phobius"/>
    </source>
</evidence>
<dbReference type="STRING" id="1195236.CTER_4385"/>
<feature type="transmembrane region" description="Helical" evidence="12">
    <location>
        <begin position="68"/>
        <end position="88"/>
    </location>
</feature>
<evidence type="ECO:0000256" key="10">
    <source>
        <dbReference type="ARBA" id="ARBA00023098"/>
    </source>
</evidence>
<keyword evidence="9 12" id="KW-1133">Transmembrane helix</keyword>
<evidence type="ECO:0000256" key="5">
    <source>
        <dbReference type="ARBA" id="ARBA00022519"/>
    </source>
</evidence>
<keyword evidence="7 12" id="KW-0812">Transmembrane</keyword>
<evidence type="ECO:0000256" key="7">
    <source>
        <dbReference type="ARBA" id="ARBA00022692"/>
    </source>
</evidence>
<proteinExistence type="inferred from homology"/>
<dbReference type="SUPFAM" id="SSF103481">
    <property type="entry name" value="Multidrug resistance efflux transporter EmrE"/>
    <property type="match status" value="1"/>
</dbReference>
<keyword evidence="4" id="KW-0444">Lipid biosynthesis</keyword>
<sequence length="113" mass="12598">MPIKYIVLTILNSAITISGQILWKMAVIKTAGYTYKLLINPYIISGIMAYGLSTALWLYILSKIPLSTAYAFTSTAYAFSLFAGYYIFHETITPYKIIGTVFILTGVVFFAKV</sequence>
<dbReference type="InterPro" id="IPR000620">
    <property type="entry name" value="EamA_dom"/>
</dbReference>
<evidence type="ECO:0000256" key="3">
    <source>
        <dbReference type="ARBA" id="ARBA00022475"/>
    </source>
</evidence>
<feature type="transmembrane region" description="Helical" evidence="12">
    <location>
        <begin position="5"/>
        <end position="23"/>
    </location>
</feature>
<comment type="caution">
    <text evidence="14">The sequence shown here is derived from an EMBL/GenBank/DDBJ whole genome shotgun (WGS) entry which is preliminary data.</text>
</comment>
<gene>
    <name evidence="14" type="ORF">CTER_4385</name>
</gene>
<dbReference type="EMBL" id="AORV01000061">
    <property type="protein sequence ID" value="EMS69968.1"/>
    <property type="molecule type" value="Genomic_DNA"/>
</dbReference>
<keyword evidence="11 12" id="KW-0472">Membrane</keyword>
<reference evidence="14 15" key="1">
    <citation type="journal article" date="2013" name="Genome Announc.">
        <title>Draft Genome Sequence of the Cellulolytic, Mesophilic, Anaerobic Bacterium Clostridium termitidis Strain CT1112 (DSM 5398).</title>
        <authorList>
            <person name="Lal S."/>
            <person name="Ramachandran U."/>
            <person name="Zhang X."/>
            <person name="Munir R."/>
            <person name="Sparling R."/>
            <person name="Levin D.B."/>
        </authorList>
    </citation>
    <scope>NUCLEOTIDE SEQUENCE [LARGE SCALE GENOMIC DNA]</scope>
    <source>
        <strain evidence="14 15">CT1112</strain>
    </source>
</reference>
<evidence type="ECO:0000256" key="6">
    <source>
        <dbReference type="ARBA" id="ARBA00022556"/>
    </source>
</evidence>
<evidence type="ECO:0000256" key="1">
    <source>
        <dbReference type="ARBA" id="ARBA00004651"/>
    </source>
</evidence>
<feature type="domain" description="EamA" evidence="13">
    <location>
        <begin position="41"/>
        <end position="110"/>
    </location>
</feature>
<organism evidence="14 15">
    <name type="scientific">Ruminiclostridium cellobioparum subsp. termitidis CT1112</name>
    <dbReference type="NCBI Taxonomy" id="1195236"/>
    <lineage>
        <taxon>Bacteria</taxon>
        <taxon>Bacillati</taxon>
        <taxon>Bacillota</taxon>
        <taxon>Clostridia</taxon>
        <taxon>Eubacteriales</taxon>
        <taxon>Oscillospiraceae</taxon>
        <taxon>Ruminiclostridium</taxon>
    </lineage>
</organism>
<dbReference type="PANTHER" id="PTHR30561:SF9">
    <property type="entry name" value="4-AMINO-4-DEOXY-L-ARABINOSE-PHOSPHOUNDECAPRENOL FLIPPASE SUBUNIT ARNF-RELATED"/>
    <property type="match status" value="1"/>
</dbReference>
<dbReference type="GO" id="GO:0022857">
    <property type="term" value="F:transmembrane transporter activity"/>
    <property type="evidence" value="ECO:0007669"/>
    <property type="project" value="InterPro"/>
</dbReference>
<evidence type="ECO:0000256" key="9">
    <source>
        <dbReference type="ARBA" id="ARBA00022989"/>
    </source>
</evidence>
<evidence type="ECO:0000256" key="8">
    <source>
        <dbReference type="ARBA" id="ARBA00022985"/>
    </source>
</evidence>
<dbReference type="GO" id="GO:0005886">
    <property type="term" value="C:plasma membrane"/>
    <property type="evidence" value="ECO:0007669"/>
    <property type="project" value="UniProtKB-SubCell"/>
</dbReference>
<evidence type="ECO:0000256" key="2">
    <source>
        <dbReference type="ARBA" id="ARBA00007362"/>
    </source>
</evidence>
<protein>
    <submittedName>
        <fullName evidence="14">EamA-like transporter family</fullName>
    </submittedName>
</protein>
<keyword evidence="15" id="KW-1185">Reference proteome</keyword>
<keyword evidence="3" id="KW-1003">Cell membrane</keyword>
<dbReference type="Gene3D" id="1.10.3730.20">
    <property type="match status" value="1"/>
</dbReference>
<dbReference type="Pfam" id="PF00892">
    <property type="entry name" value="EamA"/>
    <property type="match status" value="1"/>
</dbReference>
<keyword evidence="8" id="KW-0448">Lipopolysaccharide biosynthesis</keyword>
<name>S0FNA8_RUMCE</name>
<comment type="similarity">
    <text evidence="2">Belongs to the EamA transporter family.</text>
</comment>
<dbReference type="eggNOG" id="COG2510">
    <property type="taxonomic scope" value="Bacteria"/>
</dbReference>
<evidence type="ECO:0000313" key="15">
    <source>
        <dbReference type="Proteomes" id="UP000014155"/>
    </source>
</evidence>
<dbReference type="PANTHER" id="PTHR30561">
    <property type="entry name" value="SMR FAMILY PROTON-DEPENDENT DRUG EFFLUX TRANSPORTER SUGE"/>
    <property type="match status" value="1"/>
</dbReference>
<keyword evidence="5" id="KW-0997">Cell inner membrane</keyword>
<comment type="subcellular location">
    <subcellularLocation>
        <location evidence="1">Cell membrane</location>
        <topology evidence="1">Multi-pass membrane protein</topology>
    </subcellularLocation>
</comment>
<dbReference type="AlphaFoldDB" id="S0FNA8"/>
<feature type="transmembrane region" description="Helical" evidence="12">
    <location>
        <begin position="43"/>
        <end position="61"/>
    </location>
</feature>
<keyword evidence="6" id="KW-0441">Lipid A biosynthesis</keyword>
<dbReference type="RefSeq" id="WP_004629423.1">
    <property type="nucleotide sequence ID" value="NZ_AORV01000061.1"/>
</dbReference>
<feature type="transmembrane region" description="Helical" evidence="12">
    <location>
        <begin position="94"/>
        <end position="111"/>
    </location>
</feature>
<dbReference type="Proteomes" id="UP000014155">
    <property type="component" value="Unassembled WGS sequence"/>
</dbReference>
<accession>S0FNA8</accession>
<dbReference type="GO" id="GO:0009103">
    <property type="term" value="P:lipopolysaccharide biosynthetic process"/>
    <property type="evidence" value="ECO:0007669"/>
    <property type="project" value="UniProtKB-KW"/>
</dbReference>
<evidence type="ECO:0000256" key="4">
    <source>
        <dbReference type="ARBA" id="ARBA00022516"/>
    </source>
</evidence>
<keyword evidence="10" id="KW-0443">Lipid metabolism</keyword>
<dbReference type="InterPro" id="IPR000390">
    <property type="entry name" value="Small_drug/metabolite_transptr"/>
</dbReference>
<evidence type="ECO:0000313" key="14">
    <source>
        <dbReference type="EMBL" id="EMS69968.1"/>
    </source>
</evidence>
<evidence type="ECO:0000256" key="11">
    <source>
        <dbReference type="ARBA" id="ARBA00023136"/>
    </source>
</evidence>
<evidence type="ECO:0000259" key="13">
    <source>
        <dbReference type="Pfam" id="PF00892"/>
    </source>
</evidence>
<dbReference type="InterPro" id="IPR037185">
    <property type="entry name" value="EmrE-like"/>
</dbReference>
<dbReference type="PATRIC" id="fig|1195236.3.peg.4571"/>